<dbReference type="EMBL" id="FZPH01000025">
    <property type="protein sequence ID" value="SNT65673.1"/>
    <property type="molecule type" value="Genomic_DNA"/>
</dbReference>
<reference evidence="2 3" key="1">
    <citation type="submission" date="2017-06" db="EMBL/GenBank/DDBJ databases">
        <authorList>
            <person name="Kim H.J."/>
            <person name="Triplett B.A."/>
        </authorList>
    </citation>
    <scope>NUCLEOTIDE SEQUENCE [LARGE SCALE GENOMIC DNA]</scope>
    <source>
        <strain evidence="2 3">CGMCC 4.5593</strain>
    </source>
</reference>
<evidence type="ECO:0000313" key="3">
    <source>
        <dbReference type="Proteomes" id="UP000198362"/>
    </source>
</evidence>
<accession>A0A239PFA4</accession>
<keyword evidence="2" id="KW-0808">Transferase</keyword>
<gene>
    <name evidence="2" type="ORF">SAMN05421812_12516</name>
</gene>
<protein>
    <submittedName>
        <fullName evidence="2">DNA (Cytosine-5)-methyltransferase 1</fullName>
    </submittedName>
</protein>
<dbReference type="InterPro" id="IPR029063">
    <property type="entry name" value="SAM-dependent_MTases_sf"/>
</dbReference>
<evidence type="ECO:0000256" key="1">
    <source>
        <dbReference type="SAM" id="MobiDB-lite"/>
    </source>
</evidence>
<dbReference type="SUPFAM" id="SSF53335">
    <property type="entry name" value="S-adenosyl-L-methionine-dependent methyltransferases"/>
    <property type="match status" value="1"/>
</dbReference>
<dbReference type="GO" id="GO:0032259">
    <property type="term" value="P:methylation"/>
    <property type="evidence" value="ECO:0007669"/>
    <property type="project" value="UniProtKB-KW"/>
</dbReference>
<name>A0A239PFA4_9ACTN</name>
<keyword evidence="3" id="KW-1185">Reference proteome</keyword>
<keyword evidence="2" id="KW-0489">Methyltransferase</keyword>
<proteinExistence type="predicted"/>
<organism evidence="2 3">
    <name type="scientific">Asanoa hainanensis</name>
    <dbReference type="NCBI Taxonomy" id="560556"/>
    <lineage>
        <taxon>Bacteria</taxon>
        <taxon>Bacillati</taxon>
        <taxon>Actinomycetota</taxon>
        <taxon>Actinomycetes</taxon>
        <taxon>Micromonosporales</taxon>
        <taxon>Micromonosporaceae</taxon>
        <taxon>Asanoa</taxon>
    </lineage>
</organism>
<evidence type="ECO:0000313" key="2">
    <source>
        <dbReference type="EMBL" id="SNT65673.1"/>
    </source>
</evidence>
<feature type="region of interest" description="Disordered" evidence="1">
    <location>
        <begin position="329"/>
        <end position="385"/>
    </location>
</feature>
<dbReference type="Gene3D" id="3.40.50.150">
    <property type="entry name" value="Vaccinia Virus protein VP39"/>
    <property type="match status" value="1"/>
</dbReference>
<sequence>MITHYSEFSGLGGTDHGVHFIGDGFGDRFRTWIETTDAANHDADACEQHELNFPNARHYQQDVTKLDMTTMPRVDLFTSSPACPGWTDSRGIKRDFDKANAEQTALFEMPGAKQDDPQLQRRIKQYKRSRLLMNEIPRYLRAMIERNPREPVLIGMMENVVQCRLWAEWDRWILELRNLGYYVRLIAFNAMHARPVRAPWAGQSRNRLFVGFWHRSLGRHPDWDKWLRPKAWCDNCVQIVDAVQVFKKPGVDMGSYGRQYIYQCPQLRCRGREVFPEVVPALSAIDLSNPGVRIGDREARGMKALQPATTSRIEAGKVRHWGPLLVPTGASRRGHGDQGAVPLTTPTLPRTTRESDSVDLPPLLVPVEGRPDKTAAPATGPMRTQTTRAETGVAMPFITPLRGGGSKTASYPVTQPAGTVTASGNHHGLVLPPAFLMRNNTGGAEMCTPVDEPARTVTTAGHQSLVTWQDALLVPYYGAAESAIPAAGPSGALTTRDRYGLALPPQEVLTELPDLADIYFRMLLDYEIGKLMGFHPSYRNEAKTQRARVRLYGNAVVAACAELIVSALVECMTGAQLEREYALAA</sequence>
<dbReference type="Proteomes" id="UP000198362">
    <property type="component" value="Unassembled WGS sequence"/>
</dbReference>
<dbReference type="GO" id="GO:0008168">
    <property type="term" value="F:methyltransferase activity"/>
    <property type="evidence" value="ECO:0007669"/>
    <property type="project" value="UniProtKB-KW"/>
</dbReference>
<dbReference type="RefSeq" id="WP_089255356.1">
    <property type="nucleotide sequence ID" value="NZ_FZPH01000025.1"/>
</dbReference>
<dbReference type="AlphaFoldDB" id="A0A239PFA4"/>